<dbReference type="Proteomes" id="UP000240493">
    <property type="component" value="Unassembled WGS sequence"/>
</dbReference>
<feature type="compositionally biased region" description="Polar residues" evidence="1">
    <location>
        <begin position="910"/>
        <end position="926"/>
    </location>
</feature>
<feature type="compositionally biased region" description="Basic residues" evidence="1">
    <location>
        <begin position="962"/>
        <end position="976"/>
    </location>
</feature>
<protein>
    <submittedName>
        <fullName evidence="2">Uncharacterized protein</fullName>
    </submittedName>
</protein>
<dbReference type="AlphaFoldDB" id="A0A2T3ZFV9"/>
<dbReference type="STRING" id="1042311.A0A2T3ZFV9"/>
<feature type="compositionally biased region" description="Low complexity" evidence="1">
    <location>
        <begin position="452"/>
        <end position="466"/>
    </location>
</feature>
<dbReference type="SMART" id="SM00384">
    <property type="entry name" value="AT_hook"/>
    <property type="match status" value="13"/>
</dbReference>
<feature type="compositionally biased region" description="Low complexity" evidence="1">
    <location>
        <begin position="652"/>
        <end position="662"/>
    </location>
</feature>
<feature type="compositionally biased region" description="Polar residues" evidence="1">
    <location>
        <begin position="724"/>
        <end position="737"/>
    </location>
</feature>
<organism evidence="2 3">
    <name type="scientific">Trichoderma asperellum (strain ATCC 204424 / CBS 433.97 / NBRC 101777)</name>
    <dbReference type="NCBI Taxonomy" id="1042311"/>
    <lineage>
        <taxon>Eukaryota</taxon>
        <taxon>Fungi</taxon>
        <taxon>Dikarya</taxon>
        <taxon>Ascomycota</taxon>
        <taxon>Pezizomycotina</taxon>
        <taxon>Sordariomycetes</taxon>
        <taxon>Hypocreomycetidae</taxon>
        <taxon>Hypocreales</taxon>
        <taxon>Hypocreaceae</taxon>
        <taxon>Trichoderma</taxon>
    </lineage>
</organism>
<dbReference type="PRINTS" id="PR00929">
    <property type="entry name" value="ATHOOK"/>
</dbReference>
<feature type="compositionally biased region" description="Basic and acidic residues" evidence="1">
    <location>
        <begin position="432"/>
        <end position="448"/>
    </location>
</feature>
<feature type="compositionally biased region" description="Acidic residues" evidence="1">
    <location>
        <begin position="322"/>
        <end position="335"/>
    </location>
</feature>
<gene>
    <name evidence="2" type="ORF">M441DRAFT_25679</name>
</gene>
<feature type="compositionally biased region" description="Basic and acidic residues" evidence="1">
    <location>
        <begin position="854"/>
        <end position="876"/>
    </location>
</feature>
<evidence type="ECO:0000256" key="1">
    <source>
        <dbReference type="SAM" id="MobiDB-lite"/>
    </source>
</evidence>
<evidence type="ECO:0000313" key="3">
    <source>
        <dbReference type="Proteomes" id="UP000240493"/>
    </source>
</evidence>
<dbReference type="OrthoDB" id="4899715at2759"/>
<feature type="compositionally biased region" description="Polar residues" evidence="1">
    <location>
        <begin position="201"/>
        <end position="213"/>
    </location>
</feature>
<feature type="compositionally biased region" description="Low complexity" evidence="1">
    <location>
        <begin position="561"/>
        <end position="574"/>
    </location>
</feature>
<feature type="compositionally biased region" description="Polar residues" evidence="1">
    <location>
        <begin position="513"/>
        <end position="524"/>
    </location>
</feature>
<dbReference type="InterPro" id="IPR017956">
    <property type="entry name" value="AT_hook_DNA-bd_motif"/>
</dbReference>
<dbReference type="GO" id="GO:0003677">
    <property type="term" value="F:DNA binding"/>
    <property type="evidence" value="ECO:0007669"/>
    <property type="project" value="InterPro"/>
</dbReference>
<dbReference type="Pfam" id="PF02178">
    <property type="entry name" value="AT_hook"/>
    <property type="match status" value="12"/>
</dbReference>
<accession>A0A2T3ZFV9</accession>
<reference evidence="2 3" key="1">
    <citation type="submission" date="2016-07" db="EMBL/GenBank/DDBJ databases">
        <title>Multiple horizontal gene transfer events from other fungi enriched the ability of initially mycotrophic Trichoderma (Ascomycota) to feed on dead plant biomass.</title>
        <authorList>
            <consortium name="DOE Joint Genome Institute"/>
            <person name="Aerts A."/>
            <person name="Atanasova L."/>
            <person name="Chenthamara K."/>
            <person name="Zhang J."/>
            <person name="Grujic M."/>
            <person name="Henrissat B."/>
            <person name="Kuo A."/>
            <person name="Salamov A."/>
            <person name="Lipzen A."/>
            <person name="Labutti K."/>
            <person name="Barry K."/>
            <person name="Miao Y."/>
            <person name="Rahimi M.J."/>
            <person name="Shen Q."/>
            <person name="Grigoriev I.V."/>
            <person name="Kubicek C.P."/>
            <person name="Druzhinina I.S."/>
        </authorList>
    </citation>
    <scope>NUCLEOTIDE SEQUENCE [LARGE SCALE GENOMIC DNA]</scope>
    <source>
        <strain evidence="2 3">CBS 433.97</strain>
    </source>
</reference>
<feature type="compositionally biased region" description="Basic and acidic residues" evidence="1">
    <location>
        <begin position="396"/>
        <end position="412"/>
    </location>
</feature>
<sequence length="976" mass="105627">MSRGDSIPRYTYAMDFNPMDEQSPLTDFWQMNDGLDSEDAAVIASLATQALQSKFGYEYEDSIGVNGQAEVANYTESRSSPQSQYSAFAHEEPAESFRGLMEDHDRGAQFSGQDATSEYDLEPAARGRVLDNVAGIEEPAVFLRDSDLSDPLYSLLNVSADMDEMRGTMTASQIVNEVLRSSEIAAAQSQMDVNIQALHSQAAQLTPPDSESPSIVAEERDHRDLEEDFLTSVSGQHGDCEPENVVIEETSLDTKAQQQLQLMAESNERPTMDEGRQPSPPRPAPRKVGRPRKSDAAVEPPDLAPKESGVTEIAVHEKVPIEGDEVVEPAVVDEAEINRAEETPAARRRGRPRKSEIPELTRASSTKQGPGRPPKLVAPEVASEWTPTTGKRGRPRKSDVEDRSQVHTKESDISIEEAPIATSAPGKRGRPRKSEVENEPQVHAKESDIPTEETSAATPAVTPAAAKRGRPRKSEVENESQVHTKESDIHAEEAPAATPAAAKRGRPRRNTLVDVSQAPTNESQLPAVEASVSTPSLTKRGRPRKSEVVNTAHNPTDEHTLAATEAASSTPAPSRRGRPRKSEVVSTAQNLTDEHALSAAETATSTPAPSKRGRPRKSDAAQESANEPQPSIVETPTVTPASGKRGRPPKNARASATTTEARAVPEVQAESEISTTADIAAPTTETIEQRNPPSQQDDALEGLHTYSPPTAPAQKRGRGRPSKNDISVNTATGLETATNDEEAEPQGSKSEHMADVVEDIAVDGNSGPEAVQEDIEATPARKRGRPKSSAANKPSLMIPAPVTASAKKRGRPPKAATTADSAEKLEEPSQPEAQGSEERMAKRRRTDSDIIMEDPPKEPQPEVQEERPASVRERRVSFAAGTKAPKELVPIKFTRRNSDSAGSRPGFISINIQRKPQFGQADSSKGTAGLEMPEKRTVTQQTELFISGLPKPTIESVFDRKKLGKRPKTYGKRLKK</sequence>
<dbReference type="EMBL" id="KZ679259">
    <property type="protein sequence ID" value="PTB43685.1"/>
    <property type="molecule type" value="Genomic_DNA"/>
</dbReference>
<keyword evidence="3" id="KW-1185">Reference proteome</keyword>
<feature type="compositionally biased region" description="Basic and acidic residues" evidence="1">
    <location>
        <begin position="472"/>
        <end position="493"/>
    </location>
</feature>
<feature type="compositionally biased region" description="Polar residues" evidence="1">
    <location>
        <begin position="671"/>
        <end position="697"/>
    </location>
</feature>
<feature type="compositionally biased region" description="Basic and acidic residues" evidence="1">
    <location>
        <begin position="336"/>
        <end position="345"/>
    </location>
</feature>
<feature type="region of interest" description="Disordered" evidence="1">
    <location>
        <begin position="957"/>
        <end position="976"/>
    </location>
</feature>
<feature type="compositionally biased region" description="Polar residues" evidence="1">
    <location>
        <begin position="621"/>
        <end position="640"/>
    </location>
</feature>
<feature type="region of interest" description="Disordered" evidence="1">
    <location>
        <begin position="253"/>
        <end position="939"/>
    </location>
</feature>
<evidence type="ECO:0000313" key="2">
    <source>
        <dbReference type="EMBL" id="PTB43685.1"/>
    </source>
</evidence>
<feature type="compositionally biased region" description="Basic and acidic residues" evidence="1">
    <location>
        <begin position="266"/>
        <end position="276"/>
    </location>
</feature>
<name>A0A2T3ZFV9_TRIA4</name>
<feature type="region of interest" description="Disordered" evidence="1">
    <location>
        <begin position="201"/>
        <end position="222"/>
    </location>
</feature>
<feature type="compositionally biased region" description="Low complexity" evidence="1">
    <location>
        <begin position="597"/>
        <end position="610"/>
    </location>
</feature>
<proteinExistence type="predicted"/>